<organism evidence="5 6">
    <name type="scientific">Plantactinospora siamensis</name>
    <dbReference type="NCBI Taxonomy" id="555372"/>
    <lineage>
        <taxon>Bacteria</taxon>
        <taxon>Bacillati</taxon>
        <taxon>Actinomycetota</taxon>
        <taxon>Actinomycetes</taxon>
        <taxon>Micromonosporales</taxon>
        <taxon>Micromonosporaceae</taxon>
        <taxon>Plantactinospora</taxon>
    </lineage>
</organism>
<dbReference type="Gene3D" id="3.30.300.30">
    <property type="match status" value="1"/>
</dbReference>
<accession>A0ABV6NUQ1</accession>
<evidence type="ECO:0000256" key="2">
    <source>
        <dbReference type="SAM" id="MobiDB-lite"/>
    </source>
</evidence>
<dbReference type="Pfam" id="PF00501">
    <property type="entry name" value="AMP-binding"/>
    <property type="match status" value="1"/>
</dbReference>
<dbReference type="SUPFAM" id="SSF56801">
    <property type="entry name" value="Acetyl-CoA synthetase-like"/>
    <property type="match status" value="1"/>
</dbReference>
<feature type="domain" description="AMP-binding enzyme C-terminal" evidence="4">
    <location>
        <begin position="407"/>
        <end position="484"/>
    </location>
</feature>
<dbReference type="InterPro" id="IPR042099">
    <property type="entry name" value="ANL_N_sf"/>
</dbReference>
<protein>
    <submittedName>
        <fullName evidence="5">AMP-binding protein</fullName>
    </submittedName>
</protein>
<dbReference type="PANTHER" id="PTHR43352:SF1">
    <property type="entry name" value="ANTHRANILATE--COA LIGASE"/>
    <property type="match status" value="1"/>
</dbReference>
<dbReference type="InterPro" id="IPR020845">
    <property type="entry name" value="AMP-binding_CS"/>
</dbReference>
<dbReference type="RefSeq" id="WP_377337557.1">
    <property type="nucleotide sequence ID" value="NZ_JBHLUE010000006.1"/>
</dbReference>
<dbReference type="InterPro" id="IPR000873">
    <property type="entry name" value="AMP-dep_synth/lig_dom"/>
</dbReference>
<name>A0ABV6NUQ1_9ACTN</name>
<feature type="compositionally biased region" description="Low complexity" evidence="2">
    <location>
        <begin position="501"/>
        <end position="517"/>
    </location>
</feature>
<dbReference type="InterPro" id="IPR045851">
    <property type="entry name" value="AMP-bd_C_sf"/>
</dbReference>
<gene>
    <name evidence="5" type="ORF">ACFFHU_10235</name>
</gene>
<feature type="region of interest" description="Disordered" evidence="2">
    <location>
        <begin position="490"/>
        <end position="525"/>
    </location>
</feature>
<feature type="domain" description="AMP-dependent synthetase/ligase" evidence="3">
    <location>
        <begin position="16"/>
        <end position="357"/>
    </location>
</feature>
<dbReference type="InterPro" id="IPR025110">
    <property type="entry name" value="AMP-bd_C"/>
</dbReference>
<sequence>MTDLDLLDRLLGRHLADGRGEATAYVDAEGRIGYAELYRAVRWYAARLAAAGIPPGSPGLVVADDAIPTVVAILALWWRGMVAVPVSPLLTVAELEFLAADCRARYLHLDARAAAATPAQGALDVPRGGPDWAAPVEFAPPPPAAPPPAEVVLIQYTSGSTGVPKGVLHTGSGIAAVLDGFGRILDLAPDDRVLSTAKLSFGYGFGNSLLFPLAAGASAVLNPGPPDVYAVGAAVDRHRPTVLCAVPRIYAALLDRAGAPERADLGSLRLAVSAGEHLPAAVCADFTRTFGVPLINGLGATEVLHIVVATRGTEPGSTGTAVPGARVTVRDDDGREVPDGTEGRLHVGGASVAAGYLDRPEAAARTFVAGGAYTGDVVRRGPDGRIGYVCRRDDLLNIGGFKVSPFEIEATARDVPGLAQCAVVGSRDARGLEQAVAYVVPADGADREEVRGAARAAFRRGLPPHKRPVAVEVVDELPTTSTGKLARYRLRAAPVPTPRDPAAAGSAEAAEPAAGEAGRSGPGGA</sequence>
<comment type="caution">
    <text evidence="5">The sequence shown here is derived from an EMBL/GenBank/DDBJ whole genome shotgun (WGS) entry which is preliminary data.</text>
</comment>
<evidence type="ECO:0000313" key="5">
    <source>
        <dbReference type="EMBL" id="MFC0564511.1"/>
    </source>
</evidence>
<proteinExistence type="predicted"/>
<reference evidence="5 6" key="1">
    <citation type="submission" date="2024-09" db="EMBL/GenBank/DDBJ databases">
        <authorList>
            <person name="Sun Q."/>
            <person name="Mori K."/>
        </authorList>
    </citation>
    <scope>NUCLEOTIDE SEQUENCE [LARGE SCALE GENOMIC DNA]</scope>
    <source>
        <strain evidence="5 6">TBRC 2205</strain>
    </source>
</reference>
<dbReference type="EMBL" id="JBHLUE010000006">
    <property type="protein sequence ID" value="MFC0564511.1"/>
    <property type="molecule type" value="Genomic_DNA"/>
</dbReference>
<dbReference type="Pfam" id="PF13193">
    <property type="entry name" value="AMP-binding_C"/>
    <property type="match status" value="1"/>
</dbReference>
<evidence type="ECO:0000313" key="6">
    <source>
        <dbReference type="Proteomes" id="UP001589894"/>
    </source>
</evidence>
<keyword evidence="1" id="KW-0436">Ligase</keyword>
<evidence type="ECO:0000259" key="3">
    <source>
        <dbReference type="Pfam" id="PF00501"/>
    </source>
</evidence>
<evidence type="ECO:0000256" key="1">
    <source>
        <dbReference type="ARBA" id="ARBA00022598"/>
    </source>
</evidence>
<dbReference type="Proteomes" id="UP001589894">
    <property type="component" value="Unassembled WGS sequence"/>
</dbReference>
<keyword evidence="6" id="KW-1185">Reference proteome</keyword>
<dbReference type="PROSITE" id="PS00455">
    <property type="entry name" value="AMP_BINDING"/>
    <property type="match status" value="1"/>
</dbReference>
<dbReference type="Gene3D" id="3.40.50.12780">
    <property type="entry name" value="N-terminal domain of ligase-like"/>
    <property type="match status" value="1"/>
</dbReference>
<evidence type="ECO:0000259" key="4">
    <source>
        <dbReference type="Pfam" id="PF13193"/>
    </source>
</evidence>
<dbReference type="PANTHER" id="PTHR43352">
    <property type="entry name" value="ACETYL-COA SYNTHETASE"/>
    <property type="match status" value="1"/>
</dbReference>